<evidence type="ECO:0000313" key="21">
    <source>
        <dbReference type="Proteomes" id="UP000215305"/>
    </source>
</evidence>
<keyword evidence="3" id="KW-0813">Transport</keyword>
<accession>A0A397HKB8</accession>
<dbReference type="STRING" id="41047.A0A397HKB8"/>
<reference evidence="20" key="1">
    <citation type="submission" date="2018-08" db="EMBL/GenBank/DDBJ databases">
        <title>Draft genome sequence of azole-resistant Aspergillus thermomutatus (Neosartorya pseudofischeri) strain HMR AF 39, isolated from a human nasal aspirate.</title>
        <authorList>
            <person name="Parent-Michaud M."/>
            <person name="Dufresne P.J."/>
            <person name="Fournier E."/>
            <person name="Martineau C."/>
            <person name="Moreira S."/>
            <person name="Perkins V."/>
            <person name="De Repentigny L."/>
            <person name="Dufresne S.F."/>
        </authorList>
    </citation>
    <scope>NUCLEOTIDE SEQUENCE [LARGE SCALE GENOMIC DNA]</scope>
    <source>
        <strain evidence="20">HMR AF 39</strain>
    </source>
</reference>
<feature type="transmembrane region" description="Helical" evidence="16">
    <location>
        <begin position="1106"/>
        <end position="1124"/>
    </location>
</feature>
<feature type="transmembrane region" description="Helical" evidence="16">
    <location>
        <begin position="979"/>
        <end position="998"/>
    </location>
</feature>
<dbReference type="GO" id="GO:0000981">
    <property type="term" value="F:DNA-binding transcription factor activity, RNA polymerase II-specific"/>
    <property type="evidence" value="ECO:0007669"/>
    <property type="project" value="InterPro"/>
</dbReference>
<dbReference type="PROSITE" id="PS50850">
    <property type="entry name" value="MFS"/>
    <property type="match status" value="1"/>
</dbReference>
<feature type="transmembrane region" description="Helical" evidence="16">
    <location>
        <begin position="1264"/>
        <end position="1285"/>
    </location>
</feature>
<feature type="transmembrane region" description="Helical" evidence="16">
    <location>
        <begin position="1305"/>
        <end position="1323"/>
    </location>
</feature>
<feature type="domain" description="Zn(2)-C6 fungal-type" evidence="17">
    <location>
        <begin position="104"/>
        <end position="133"/>
    </location>
</feature>
<dbReference type="InterPro" id="IPR001138">
    <property type="entry name" value="Zn2Cys6_DnaBD"/>
</dbReference>
<keyword evidence="11 16" id="KW-0472">Membrane</keyword>
<feature type="region of interest" description="Disordered" evidence="15">
    <location>
        <begin position="76"/>
        <end position="99"/>
    </location>
</feature>
<feature type="region of interest" description="Disordered" evidence="15">
    <location>
        <begin position="136"/>
        <end position="162"/>
    </location>
</feature>
<keyword evidence="4 16" id="KW-0812">Transmembrane</keyword>
<evidence type="ECO:0000256" key="13">
    <source>
        <dbReference type="ARBA" id="ARBA00023242"/>
    </source>
</evidence>
<evidence type="ECO:0000256" key="3">
    <source>
        <dbReference type="ARBA" id="ARBA00022448"/>
    </source>
</evidence>
<dbReference type="PANTHER" id="PTHR47660">
    <property type="entry name" value="TRANSCRIPTION FACTOR WITH C2H2 AND ZN(2)-CYS(6) DNA BINDING DOMAIN (EUROFUNG)-RELATED-RELATED"/>
    <property type="match status" value="1"/>
</dbReference>
<dbReference type="Pfam" id="PF04082">
    <property type="entry name" value="Fungal_trans"/>
    <property type="match status" value="1"/>
</dbReference>
<feature type="compositionally biased region" description="Basic residues" evidence="15">
    <location>
        <begin position="76"/>
        <end position="92"/>
    </location>
</feature>
<feature type="region of interest" description="Disordered" evidence="15">
    <location>
        <begin position="1"/>
        <end position="26"/>
    </location>
</feature>
<dbReference type="InterPro" id="IPR007219">
    <property type="entry name" value="XnlR_reg_dom"/>
</dbReference>
<dbReference type="EMBL" id="NKHU02000037">
    <property type="protein sequence ID" value="RHZ62438.1"/>
    <property type="molecule type" value="Genomic_DNA"/>
</dbReference>
<evidence type="ECO:0000256" key="9">
    <source>
        <dbReference type="ARBA" id="ARBA00023065"/>
    </source>
</evidence>
<evidence type="ECO:0000256" key="5">
    <source>
        <dbReference type="ARBA" id="ARBA00022723"/>
    </source>
</evidence>
<keyword evidence="8" id="KW-0805">Transcription regulation</keyword>
<dbReference type="CDD" id="cd00067">
    <property type="entry name" value="GAL4"/>
    <property type="match status" value="1"/>
</dbReference>
<evidence type="ECO:0000256" key="14">
    <source>
        <dbReference type="PROSITE-ProRule" id="PRU00042"/>
    </source>
</evidence>
<proteinExistence type="inferred from homology"/>
<feature type="transmembrane region" description="Helical" evidence="16">
    <location>
        <begin position="1330"/>
        <end position="1348"/>
    </location>
</feature>
<dbReference type="GO" id="GO:0006811">
    <property type="term" value="P:monoatomic ion transport"/>
    <property type="evidence" value="ECO:0007669"/>
    <property type="project" value="UniProtKB-KW"/>
</dbReference>
<dbReference type="InterPro" id="IPR036259">
    <property type="entry name" value="MFS_trans_sf"/>
</dbReference>
<dbReference type="GO" id="GO:0003677">
    <property type="term" value="F:DNA binding"/>
    <property type="evidence" value="ECO:0007669"/>
    <property type="project" value="UniProtKB-KW"/>
</dbReference>
<evidence type="ECO:0000256" key="16">
    <source>
        <dbReference type="SAM" id="Phobius"/>
    </source>
</evidence>
<dbReference type="GO" id="GO:0022857">
    <property type="term" value="F:transmembrane transporter activity"/>
    <property type="evidence" value="ECO:0007669"/>
    <property type="project" value="InterPro"/>
</dbReference>
<feature type="transmembrane region" description="Helical" evidence="16">
    <location>
        <begin position="1390"/>
        <end position="1417"/>
    </location>
</feature>
<evidence type="ECO:0000256" key="15">
    <source>
        <dbReference type="SAM" id="MobiDB-lite"/>
    </source>
</evidence>
<evidence type="ECO:0000259" key="17">
    <source>
        <dbReference type="PROSITE" id="PS50048"/>
    </source>
</evidence>
<evidence type="ECO:0000256" key="6">
    <source>
        <dbReference type="ARBA" id="ARBA00022833"/>
    </source>
</evidence>
<organism evidence="20 21">
    <name type="scientific">Aspergillus thermomutatus</name>
    <name type="common">Neosartorya pseudofischeri</name>
    <dbReference type="NCBI Taxonomy" id="41047"/>
    <lineage>
        <taxon>Eukaryota</taxon>
        <taxon>Fungi</taxon>
        <taxon>Dikarya</taxon>
        <taxon>Ascomycota</taxon>
        <taxon>Pezizomycotina</taxon>
        <taxon>Eurotiomycetes</taxon>
        <taxon>Eurotiomycetidae</taxon>
        <taxon>Eurotiales</taxon>
        <taxon>Aspergillaceae</taxon>
        <taxon>Aspergillus</taxon>
        <taxon>Aspergillus subgen. Fumigati</taxon>
    </lineage>
</organism>
<dbReference type="GeneID" id="38122958"/>
<dbReference type="GO" id="GO:0006351">
    <property type="term" value="P:DNA-templated transcription"/>
    <property type="evidence" value="ECO:0007669"/>
    <property type="project" value="InterPro"/>
</dbReference>
<dbReference type="PANTHER" id="PTHR47660:SF2">
    <property type="entry name" value="TRANSCRIPTION FACTOR WITH C2H2 AND ZN(2)-CYS(6) DNA BINDING DOMAIN (EUROFUNG)"/>
    <property type="match status" value="1"/>
</dbReference>
<dbReference type="Gene3D" id="1.20.1250.20">
    <property type="entry name" value="MFS general substrate transporter like domains"/>
    <property type="match status" value="2"/>
</dbReference>
<dbReference type="Proteomes" id="UP000215305">
    <property type="component" value="Unassembled WGS sequence"/>
</dbReference>
<dbReference type="SUPFAM" id="SSF103473">
    <property type="entry name" value="MFS general substrate transporter"/>
    <property type="match status" value="1"/>
</dbReference>
<protein>
    <recommendedName>
        <fullName evidence="22">Major facilitator superfamily (MFS) profile domain-containing protein</fullName>
    </recommendedName>
</protein>
<gene>
    <name evidence="20" type="ORF">CDV56_100984</name>
</gene>
<feature type="compositionally biased region" description="Polar residues" evidence="15">
    <location>
        <begin position="136"/>
        <end position="157"/>
    </location>
</feature>
<dbReference type="PROSITE" id="PS00463">
    <property type="entry name" value="ZN2_CY6_FUNGAL_1"/>
    <property type="match status" value="1"/>
</dbReference>
<keyword evidence="7 16" id="KW-1133">Transmembrane helix</keyword>
<keyword evidence="5" id="KW-0479">Metal-binding</keyword>
<evidence type="ECO:0000259" key="18">
    <source>
        <dbReference type="PROSITE" id="PS50157"/>
    </source>
</evidence>
<dbReference type="VEuPathDB" id="FungiDB:CDV56_100984"/>
<feature type="domain" description="C2H2-type" evidence="18">
    <location>
        <begin position="31"/>
        <end position="58"/>
    </location>
</feature>
<feature type="transmembrane region" description="Helical" evidence="16">
    <location>
        <begin position="1079"/>
        <end position="1099"/>
    </location>
</feature>
<keyword evidence="21" id="KW-1185">Reference proteome</keyword>
<dbReference type="Gene3D" id="3.30.160.60">
    <property type="entry name" value="Classic Zinc Finger"/>
    <property type="match status" value="2"/>
</dbReference>
<dbReference type="FunFam" id="1.20.1250.20:FF:000197">
    <property type="entry name" value="Siderophore iron transporter 1"/>
    <property type="match status" value="1"/>
</dbReference>
<keyword evidence="10" id="KW-0238">DNA-binding</keyword>
<feature type="transmembrane region" description="Helical" evidence="16">
    <location>
        <begin position="1360"/>
        <end position="1378"/>
    </location>
</feature>
<comment type="similarity">
    <text evidence="2">Belongs to the major facilitator superfamily.</text>
</comment>
<evidence type="ECO:0000256" key="4">
    <source>
        <dbReference type="ARBA" id="ARBA00022692"/>
    </source>
</evidence>
<comment type="caution">
    <text evidence="20">The sequence shown here is derived from an EMBL/GenBank/DDBJ whole genome shotgun (WGS) entry which is preliminary data.</text>
</comment>
<dbReference type="SUPFAM" id="SSF57701">
    <property type="entry name" value="Zn2/Cys6 DNA-binding domain"/>
    <property type="match status" value="1"/>
</dbReference>
<feature type="transmembrane region" description="Helical" evidence="16">
    <location>
        <begin position="1050"/>
        <end position="1067"/>
    </location>
</feature>
<dbReference type="Pfam" id="PF00096">
    <property type="entry name" value="zf-C2H2"/>
    <property type="match status" value="1"/>
</dbReference>
<keyword evidence="6" id="KW-0862">Zinc</keyword>
<feature type="domain" description="Major facilitator superfamily (MFS) profile" evidence="19">
    <location>
        <begin position="985"/>
        <end position="1492"/>
    </location>
</feature>
<evidence type="ECO:0000256" key="12">
    <source>
        <dbReference type="ARBA" id="ARBA00023163"/>
    </source>
</evidence>
<evidence type="ECO:0000256" key="1">
    <source>
        <dbReference type="ARBA" id="ARBA00004141"/>
    </source>
</evidence>
<feature type="transmembrane region" description="Helical" evidence="16">
    <location>
        <begin position="1227"/>
        <end position="1244"/>
    </location>
</feature>
<name>A0A397HKB8_ASPTH</name>
<keyword evidence="13" id="KW-0539">Nucleus</keyword>
<dbReference type="PROSITE" id="PS50157">
    <property type="entry name" value="ZINC_FINGER_C2H2_2"/>
    <property type="match status" value="2"/>
</dbReference>
<evidence type="ECO:0000256" key="10">
    <source>
        <dbReference type="ARBA" id="ARBA00023125"/>
    </source>
</evidence>
<evidence type="ECO:0000256" key="7">
    <source>
        <dbReference type="ARBA" id="ARBA00022989"/>
    </source>
</evidence>
<evidence type="ECO:0000256" key="2">
    <source>
        <dbReference type="ARBA" id="ARBA00008335"/>
    </source>
</evidence>
<dbReference type="SUPFAM" id="SSF57667">
    <property type="entry name" value="beta-beta-alpha zinc fingers"/>
    <property type="match status" value="1"/>
</dbReference>
<feature type="transmembrane region" description="Helical" evidence="16">
    <location>
        <begin position="1136"/>
        <end position="1159"/>
    </location>
</feature>
<dbReference type="RefSeq" id="XP_026616740.1">
    <property type="nucleotide sequence ID" value="XM_026754603.1"/>
</dbReference>
<comment type="subcellular location">
    <subcellularLocation>
        <location evidence="1">Membrane</location>
        <topology evidence="1">Multi-pass membrane protein</topology>
    </subcellularLocation>
</comment>
<dbReference type="Pfam" id="PF00172">
    <property type="entry name" value="Zn_clus"/>
    <property type="match status" value="1"/>
</dbReference>
<evidence type="ECO:0000256" key="11">
    <source>
        <dbReference type="ARBA" id="ARBA00023136"/>
    </source>
</evidence>
<dbReference type="PROSITE" id="PS50048">
    <property type="entry name" value="ZN2_CY6_FUNGAL_2"/>
    <property type="match status" value="1"/>
</dbReference>
<sequence>MTSDSPPGILNNSPPSSSPHSSLTRQRDGYFQCGSCEKRYNRADHLIRHVRSHTREKPYVCDICNKGFARPDLMKRHAAGHIHQRDSKRRRLPPYPKNGRVSQACKTCAVSKLKCDEEKPCRRCREKNLVCDWAQDGSSIDASPQSQRQGSQSNQATPYLPVDPSQVHTTFPPPIDRQINHYPNQMVSPNAQMQMNDYLPTGQFSSARTGGMPVDYEDQSGSPMMDRESGVFSVDGTFFPNFIPDSLIPSLARTSDLDPPPVLPQDYIHSVFDHNVDFDFDLTDVDYGLIDFFNSRGTVYHNAHNTDGANDRGDADSGIAIGAEAYHRSSLSAWKPAHEDHAFADQENLSVPEAIDSPEANFRPDRQILSERLSPSGRDLIFGMVLQTSQRANLTRIMKSFPNTQLLDSLIQYYFESQSYQIDSWIHGPTFQMNDEPPDMLAALAAAGAARSTIPTIRRLGYALMEIVRLQMSVKYESDNSTTRDLRASQTFALTIDAGIWSGNGRRTEIAESFQQPLVTMLRRGLRFRRSVYSNLAPNPDDDGEILEKKWQDWAHSESFNRLVHHMFLHDAQSAMMLNVNPIISYSELELPLPARRSLWEAKSAKEWKDVYLAGGLSNPGRTPSLVDTLQDMSQLSAFQSRIDLQLSTLVLIHGLSTLISEYHRHKFISKGHSKHWNALVINSRHQELSQALQHLRMLCFEMSSALGPGIVLVFELISMFLHMSLEELQLFAGKEDKNEARRVYQSALEWISSIDSRRAIWHAGQVIRAAKVMPPGSLTGFFALGVYYASLAFWSYSVVSKAKDSQAVVGSPPSDPHFRGPWPTVYLDGEETTDVQKFISLGCGCPALQTPSGAAVIADPGQIMDAVQARLRGDTPHDNLPPLVQGLCQLMCDLGNAARSKAVLNAGLFPSDKFLFEFSRSCAGENLEMNMATHESPEKPAPDAVESRVQTDLPVERFGGSGSPGVRRIEVISSQFSLVHRIFFFFGVFLIAYVYGLDGTIRYTYQPLATANYDSHSLLATVNVLRAVIAAAAQPTAAKIADVFGRVELILLSIVFYIIGTIVEAASNNLSAFCAGAVLYQIGYTSIILLVEVLIADVTSTRSRLLFSYIPALPFIINTWISGNVTSAVLKVTSWRWGIGMFAIIYPVCTIPLLVVLFMGHFKARRSNPDAYRFSLLDQGFGQLVIDLFWYLDVVGILLLIAFLALILVPFTIAGGVQTQWKTAKVIAPLVIGVLCIPAFIMWERWCPHPMVPFKLLKDRAVWGALGIAIMLTTAWTLQGDYLYTVLVVSFNESIMSATRITSLYSFVSVITGTILGLVVLYVRRLKPFIVAGTFLFMAAFGILIRFRGGTDGSNHSGIIGGQILLGVAGGLFPYPAQASIQAASKHQHLAVITGIFLASYNVGSAIGNTISGAIWTQVLPGELENRLGNATLAGEVYADPFTFATANPVGTPDRDAVVLAYKHAQRLLCITGICLTVPLIAFSLCIRNPRLTKEQSLEKAEESDDN</sequence>
<keyword evidence="9" id="KW-0406">Ion transport</keyword>
<evidence type="ECO:0000259" key="19">
    <source>
        <dbReference type="PROSITE" id="PS50850"/>
    </source>
</evidence>
<dbReference type="InterPro" id="IPR013087">
    <property type="entry name" value="Znf_C2H2_type"/>
</dbReference>
<feature type="transmembrane region" description="Helical" evidence="16">
    <location>
        <begin position="1189"/>
        <end position="1215"/>
    </location>
</feature>
<dbReference type="GO" id="GO:0008270">
    <property type="term" value="F:zinc ion binding"/>
    <property type="evidence" value="ECO:0007669"/>
    <property type="project" value="UniProtKB-KW"/>
</dbReference>
<feature type="transmembrane region" description="Helical" evidence="16">
    <location>
        <begin position="1466"/>
        <end position="1488"/>
    </location>
</feature>
<evidence type="ECO:0008006" key="22">
    <source>
        <dbReference type="Google" id="ProtNLM"/>
    </source>
</evidence>
<evidence type="ECO:0000313" key="20">
    <source>
        <dbReference type="EMBL" id="RHZ62438.1"/>
    </source>
</evidence>
<dbReference type="Gene3D" id="4.10.240.10">
    <property type="entry name" value="Zn(2)-C6 fungal-type DNA-binding domain"/>
    <property type="match status" value="1"/>
</dbReference>
<feature type="domain" description="C2H2-type" evidence="18">
    <location>
        <begin position="59"/>
        <end position="86"/>
    </location>
</feature>
<dbReference type="SMART" id="SM00066">
    <property type="entry name" value="GAL4"/>
    <property type="match status" value="1"/>
</dbReference>
<dbReference type="GO" id="GO:0016020">
    <property type="term" value="C:membrane"/>
    <property type="evidence" value="ECO:0007669"/>
    <property type="project" value="UniProtKB-SubCell"/>
</dbReference>
<keyword evidence="12" id="KW-0804">Transcription</keyword>
<dbReference type="SMART" id="SM00355">
    <property type="entry name" value="ZnF_C2H2"/>
    <property type="match status" value="2"/>
</dbReference>
<keyword evidence="14" id="KW-0863">Zinc-finger</keyword>
<dbReference type="InterPro" id="IPR036864">
    <property type="entry name" value="Zn2-C6_fun-type_DNA-bd_sf"/>
</dbReference>
<feature type="compositionally biased region" description="Low complexity" evidence="15">
    <location>
        <begin position="1"/>
        <end position="23"/>
    </location>
</feature>
<dbReference type="InterPro" id="IPR020846">
    <property type="entry name" value="MFS_dom"/>
</dbReference>
<dbReference type="PROSITE" id="PS00028">
    <property type="entry name" value="ZINC_FINGER_C2H2_1"/>
    <property type="match status" value="2"/>
</dbReference>
<evidence type="ECO:0000256" key="8">
    <source>
        <dbReference type="ARBA" id="ARBA00023015"/>
    </source>
</evidence>
<dbReference type="OrthoDB" id="40579at2759"/>
<dbReference type="InterPro" id="IPR036236">
    <property type="entry name" value="Znf_C2H2_sf"/>
</dbReference>
<dbReference type="Pfam" id="PF12874">
    <property type="entry name" value="zf-met"/>
    <property type="match status" value="1"/>
</dbReference>